<dbReference type="EMBL" id="JAJMLW010000003">
    <property type="protein sequence ID" value="MCI2242634.1"/>
    <property type="molecule type" value="Genomic_DNA"/>
</dbReference>
<dbReference type="SUPFAM" id="SSF50199">
    <property type="entry name" value="Staphylococcal nuclease"/>
    <property type="match status" value="1"/>
</dbReference>
<comment type="caution">
    <text evidence="7">The sequence shown here is derived from an EMBL/GenBank/DDBJ whole genome shotgun (WGS) entry which is preliminary data.</text>
</comment>
<evidence type="ECO:0000256" key="3">
    <source>
        <dbReference type="ARBA" id="ARBA00022801"/>
    </source>
</evidence>
<evidence type="ECO:0000313" key="8">
    <source>
        <dbReference type="Proteomes" id="UP001430755"/>
    </source>
</evidence>
<dbReference type="PROSITE" id="PS01123">
    <property type="entry name" value="TNASE_1"/>
    <property type="match status" value="1"/>
</dbReference>
<evidence type="ECO:0000256" key="5">
    <source>
        <dbReference type="SAM" id="Phobius"/>
    </source>
</evidence>
<keyword evidence="3" id="KW-0378">Hydrolase</keyword>
<feature type="region of interest" description="Disordered" evidence="4">
    <location>
        <begin position="50"/>
        <end position="69"/>
    </location>
</feature>
<dbReference type="SMART" id="SM00318">
    <property type="entry name" value="SNc"/>
    <property type="match status" value="1"/>
</dbReference>
<accession>A0ABS9WIK3</accession>
<evidence type="ECO:0000256" key="1">
    <source>
        <dbReference type="ARBA" id="ARBA00022722"/>
    </source>
</evidence>
<keyword evidence="5" id="KW-1133">Transmembrane helix</keyword>
<protein>
    <submittedName>
        <fullName evidence="7">Thermonuclease family protein</fullName>
    </submittedName>
</protein>
<keyword evidence="5" id="KW-0812">Transmembrane</keyword>
<evidence type="ECO:0000313" key="7">
    <source>
        <dbReference type="EMBL" id="MCI2242634.1"/>
    </source>
</evidence>
<feature type="domain" description="TNase-like" evidence="6">
    <location>
        <begin position="71"/>
        <end position="216"/>
    </location>
</feature>
<dbReference type="Gene3D" id="2.40.50.90">
    <property type="match status" value="1"/>
</dbReference>
<dbReference type="PANTHER" id="PTHR12302:SF3">
    <property type="entry name" value="SERINE_THREONINE-PROTEIN KINASE 31"/>
    <property type="match status" value="1"/>
</dbReference>
<evidence type="ECO:0000256" key="4">
    <source>
        <dbReference type="SAM" id="MobiDB-lite"/>
    </source>
</evidence>
<dbReference type="InterPro" id="IPR035437">
    <property type="entry name" value="SNase_OB-fold_sf"/>
</dbReference>
<reference evidence="7" key="1">
    <citation type="submission" date="2021-11" db="EMBL/GenBank/DDBJ databases">
        <title>A Novel Adlercreutzia Species, isolated from a Allomyrina dichotoma larva feces.</title>
        <authorList>
            <person name="Suh M.K."/>
        </authorList>
    </citation>
    <scope>NUCLEOTIDE SEQUENCE</scope>
    <source>
        <strain evidence="7">JBNU-10</strain>
    </source>
</reference>
<sequence length="218" mass="23000">MGDARRGGRDESAVKRAWDGLILRHPVISAVAALALVLAVGGGAASLGAPDGAPDAARPPAAAADGRQAPALEQATVVRVVDGDTLVVSLGGREERVRMVGIDCPESVAPEEERNTPEGERASDFTKSLVGRGDVVWLERDESDVDQYGRLLRHVWLEVPDDVDDTGEIGEKMLGGILVRQGYAQARRYGDDVAHAEALEALGREASRAGRGVSSSWS</sequence>
<evidence type="ECO:0000259" key="6">
    <source>
        <dbReference type="PROSITE" id="PS50830"/>
    </source>
</evidence>
<evidence type="ECO:0000256" key="2">
    <source>
        <dbReference type="ARBA" id="ARBA00022759"/>
    </source>
</evidence>
<dbReference type="PANTHER" id="PTHR12302">
    <property type="entry name" value="EBNA2 BINDING PROTEIN P100"/>
    <property type="match status" value="1"/>
</dbReference>
<dbReference type="Proteomes" id="UP001430755">
    <property type="component" value="Unassembled WGS sequence"/>
</dbReference>
<dbReference type="InterPro" id="IPR002071">
    <property type="entry name" value="Thermonucl_AS"/>
</dbReference>
<proteinExistence type="predicted"/>
<dbReference type="RefSeq" id="WP_242166087.1">
    <property type="nucleotide sequence ID" value="NZ_JAJMLW010000003.1"/>
</dbReference>
<name>A0ABS9WIK3_9ACTN</name>
<dbReference type="PROSITE" id="PS50830">
    <property type="entry name" value="TNASE_3"/>
    <property type="match status" value="1"/>
</dbReference>
<keyword evidence="2" id="KW-0255">Endonuclease</keyword>
<gene>
    <name evidence="7" type="ORF">LPT13_09750</name>
</gene>
<feature type="transmembrane region" description="Helical" evidence="5">
    <location>
        <begin position="21"/>
        <end position="45"/>
    </location>
</feature>
<dbReference type="InterPro" id="IPR016071">
    <property type="entry name" value="Staphylococal_nuclease_OB-fold"/>
</dbReference>
<keyword evidence="8" id="KW-1185">Reference proteome</keyword>
<keyword evidence="5" id="KW-0472">Membrane</keyword>
<dbReference type="Pfam" id="PF00565">
    <property type="entry name" value="SNase"/>
    <property type="match status" value="1"/>
</dbReference>
<organism evidence="7 8">
    <name type="scientific">Adlercreutzia faecimuris</name>
    <dbReference type="NCBI Taxonomy" id="2897341"/>
    <lineage>
        <taxon>Bacteria</taxon>
        <taxon>Bacillati</taxon>
        <taxon>Actinomycetota</taxon>
        <taxon>Coriobacteriia</taxon>
        <taxon>Eggerthellales</taxon>
        <taxon>Eggerthellaceae</taxon>
        <taxon>Adlercreutzia</taxon>
    </lineage>
</organism>
<keyword evidence="1" id="KW-0540">Nuclease</keyword>